<evidence type="ECO:0000256" key="9">
    <source>
        <dbReference type="ARBA" id="ARBA00022722"/>
    </source>
</evidence>
<keyword evidence="7" id="KW-0963">Cytoplasm</keyword>
<feature type="compositionally biased region" description="Polar residues" evidence="22">
    <location>
        <begin position="56"/>
        <end position="66"/>
    </location>
</feature>
<dbReference type="InterPro" id="IPR032675">
    <property type="entry name" value="LRR_dom_sf"/>
</dbReference>
<evidence type="ECO:0000256" key="10">
    <source>
        <dbReference type="ARBA" id="ARBA00022723"/>
    </source>
</evidence>
<dbReference type="GO" id="GO:0032968">
    <property type="term" value="P:positive regulation of transcription elongation by RNA polymerase II"/>
    <property type="evidence" value="ECO:0007669"/>
    <property type="project" value="EnsemblFungi"/>
</dbReference>
<reference evidence="24 25" key="1">
    <citation type="journal article" date="2015" name="Genome Biol. Evol.">
        <title>Phylogenomic analyses indicate that early fungi evolved digesting cell walls of algal ancestors of land plants.</title>
        <authorList>
            <person name="Chang Y."/>
            <person name="Wang S."/>
            <person name="Sekimoto S."/>
            <person name="Aerts A.L."/>
            <person name="Choi C."/>
            <person name="Clum A."/>
            <person name="LaButti K.M."/>
            <person name="Lindquist E.A."/>
            <person name="Yee Ngan C."/>
            <person name="Ohm R.A."/>
            <person name="Salamov A.A."/>
            <person name="Grigoriev I.V."/>
            <person name="Spatafora J.W."/>
            <person name="Berbee M.L."/>
        </authorList>
    </citation>
    <scope>NUCLEOTIDE SEQUENCE [LARGE SCALE GENOMIC DNA]</scope>
    <source>
        <strain evidence="24 25">JEL478</strain>
    </source>
</reference>
<feature type="compositionally biased region" description="Pro residues" evidence="22">
    <location>
        <begin position="25"/>
        <end position="36"/>
    </location>
</feature>
<keyword evidence="25" id="KW-1185">Reference proteome</keyword>
<evidence type="ECO:0000256" key="18">
    <source>
        <dbReference type="ARBA" id="ARBA00023242"/>
    </source>
</evidence>
<dbReference type="SUPFAM" id="SSF52058">
    <property type="entry name" value="L domain-like"/>
    <property type="match status" value="1"/>
</dbReference>
<protein>
    <recommendedName>
        <fullName evidence="6">poly(A)-specific ribonuclease</fullName>
        <ecNumber evidence="6">3.1.13.4</ecNumber>
    </recommendedName>
    <alternativeName>
        <fullName evidence="19">Carbon catabolite repressor protein 4</fullName>
    </alternativeName>
    <alternativeName>
        <fullName evidence="20">Cytoplasmic deadenylase</fullName>
    </alternativeName>
    <alternativeName>
        <fullName evidence="21">Glucose-repressible alcohol dehydrogenase transcriptional effector</fullName>
    </alternativeName>
</protein>
<evidence type="ECO:0000256" key="3">
    <source>
        <dbReference type="ARBA" id="ARBA00004123"/>
    </source>
</evidence>
<keyword evidence="11" id="KW-0677">Repeat</keyword>
<dbReference type="OMA" id="EHRMVAP"/>
<dbReference type="GO" id="GO:0007089">
    <property type="term" value="P:traversing start control point of mitotic cell cycle"/>
    <property type="evidence" value="ECO:0007669"/>
    <property type="project" value="EnsemblFungi"/>
</dbReference>
<dbReference type="PANTHER" id="PTHR12121">
    <property type="entry name" value="CARBON CATABOLITE REPRESSOR PROTEIN 4"/>
    <property type="match status" value="1"/>
</dbReference>
<evidence type="ECO:0000313" key="24">
    <source>
        <dbReference type="EMBL" id="KXS21619.1"/>
    </source>
</evidence>
<evidence type="ECO:0000256" key="17">
    <source>
        <dbReference type="ARBA" id="ARBA00023163"/>
    </source>
</evidence>
<feature type="region of interest" description="Disordered" evidence="22">
    <location>
        <begin position="99"/>
        <end position="161"/>
    </location>
</feature>
<comment type="subcellular location">
    <subcellularLocation>
        <location evidence="4">Cytoplasm</location>
    </subcellularLocation>
    <subcellularLocation>
        <location evidence="3">Nucleus</location>
    </subcellularLocation>
</comment>
<feature type="compositionally biased region" description="Gly residues" evidence="22">
    <location>
        <begin position="99"/>
        <end position="110"/>
    </location>
</feature>
<gene>
    <name evidence="24" type="ORF">M427DRAFT_51039</name>
</gene>
<evidence type="ECO:0000256" key="15">
    <source>
        <dbReference type="ARBA" id="ARBA00022884"/>
    </source>
</evidence>
<dbReference type="GO" id="GO:0046872">
    <property type="term" value="F:metal ion binding"/>
    <property type="evidence" value="ECO:0007669"/>
    <property type="project" value="UniProtKB-KW"/>
</dbReference>
<evidence type="ECO:0000259" key="23">
    <source>
        <dbReference type="Pfam" id="PF03372"/>
    </source>
</evidence>
<dbReference type="GO" id="GO:0004535">
    <property type="term" value="F:poly(A)-specific ribonuclease activity"/>
    <property type="evidence" value="ECO:0007669"/>
    <property type="project" value="UniProtKB-EC"/>
</dbReference>
<feature type="domain" description="Endonuclease/exonuclease/phosphatase" evidence="23">
    <location>
        <begin position="321"/>
        <end position="633"/>
    </location>
</feature>
<dbReference type="GO" id="GO:0030015">
    <property type="term" value="C:CCR4-NOT core complex"/>
    <property type="evidence" value="ECO:0007669"/>
    <property type="project" value="EnsemblFungi"/>
</dbReference>
<dbReference type="GO" id="GO:0000076">
    <property type="term" value="P:DNA replication checkpoint signaling"/>
    <property type="evidence" value="ECO:0007669"/>
    <property type="project" value="EnsemblFungi"/>
</dbReference>
<proteinExistence type="inferred from homology"/>
<evidence type="ECO:0000256" key="2">
    <source>
        <dbReference type="ARBA" id="ARBA00001946"/>
    </source>
</evidence>
<evidence type="ECO:0000256" key="8">
    <source>
        <dbReference type="ARBA" id="ARBA00022614"/>
    </source>
</evidence>
<feature type="region of interest" description="Disordered" evidence="22">
    <location>
        <begin position="1"/>
        <end position="75"/>
    </location>
</feature>
<keyword evidence="12" id="KW-0378">Hydrolase</keyword>
<evidence type="ECO:0000256" key="13">
    <source>
        <dbReference type="ARBA" id="ARBA00022839"/>
    </source>
</evidence>
<dbReference type="OrthoDB" id="428734at2759"/>
<evidence type="ECO:0000256" key="11">
    <source>
        <dbReference type="ARBA" id="ARBA00022737"/>
    </source>
</evidence>
<dbReference type="Gene3D" id="3.60.10.10">
    <property type="entry name" value="Endonuclease/exonuclease/phosphatase"/>
    <property type="match status" value="1"/>
</dbReference>
<dbReference type="GO" id="GO:0006260">
    <property type="term" value="P:DNA replication"/>
    <property type="evidence" value="ECO:0007669"/>
    <property type="project" value="EnsemblFungi"/>
</dbReference>
<dbReference type="Proteomes" id="UP000070544">
    <property type="component" value="Unassembled WGS sequence"/>
</dbReference>
<dbReference type="GO" id="GO:0000289">
    <property type="term" value="P:nuclear-transcribed mRNA poly(A) tail shortening"/>
    <property type="evidence" value="ECO:0007669"/>
    <property type="project" value="EnsemblFungi"/>
</dbReference>
<keyword evidence="15" id="KW-0694">RNA-binding</keyword>
<dbReference type="GO" id="GO:0003723">
    <property type="term" value="F:RNA binding"/>
    <property type="evidence" value="ECO:0007669"/>
    <property type="project" value="UniProtKB-KW"/>
</dbReference>
<dbReference type="Gene3D" id="3.80.10.10">
    <property type="entry name" value="Ribonuclease Inhibitor"/>
    <property type="match status" value="1"/>
</dbReference>
<dbReference type="PANTHER" id="PTHR12121:SF100">
    <property type="entry name" value="POLY(A)-SPECIFIC RIBONUCLEASE"/>
    <property type="match status" value="1"/>
</dbReference>
<dbReference type="InterPro" id="IPR005135">
    <property type="entry name" value="Endo/exonuclease/phosphatase"/>
</dbReference>
<name>A0A139AY22_GONPJ</name>
<dbReference type="GO" id="GO:0000932">
    <property type="term" value="C:P-body"/>
    <property type="evidence" value="ECO:0007669"/>
    <property type="project" value="EnsemblFungi"/>
</dbReference>
<feature type="compositionally biased region" description="Polar residues" evidence="22">
    <location>
        <begin position="122"/>
        <end position="154"/>
    </location>
</feature>
<dbReference type="InterPro" id="IPR050410">
    <property type="entry name" value="CCR4/nocturin_mRNA_transcr"/>
</dbReference>
<comment type="cofactor">
    <cofactor evidence="2">
        <name>Mg(2+)</name>
        <dbReference type="ChEBI" id="CHEBI:18420"/>
    </cofactor>
</comment>
<evidence type="ECO:0000256" key="5">
    <source>
        <dbReference type="ARBA" id="ARBA00010774"/>
    </source>
</evidence>
<dbReference type="EMBL" id="KQ965732">
    <property type="protein sequence ID" value="KXS21619.1"/>
    <property type="molecule type" value="Genomic_DNA"/>
</dbReference>
<evidence type="ECO:0000256" key="7">
    <source>
        <dbReference type="ARBA" id="ARBA00022490"/>
    </source>
</evidence>
<dbReference type="InterPro" id="IPR001611">
    <property type="entry name" value="Leu-rich_rpt"/>
</dbReference>
<evidence type="ECO:0000256" key="21">
    <source>
        <dbReference type="ARBA" id="ARBA00033317"/>
    </source>
</evidence>
<evidence type="ECO:0000256" key="16">
    <source>
        <dbReference type="ARBA" id="ARBA00023015"/>
    </source>
</evidence>
<keyword evidence="8" id="KW-0433">Leucine-rich repeat</keyword>
<evidence type="ECO:0000256" key="4">
    <source>
        <dbReference type="ARBA" id="ARBA00004496"/>
    </source>
</evidence>
<comment type="similarity">
    <text evidence="5">Belongs to the CCR4/nocturin family.</text>
</comment>
<dbReference type="EC" id="3.1.13.4" evidence="6"/>
<keyword evidence="17" id="KW-0804">Transcription</keyword>
<keyword evidence="10" id="KW-0479">Metal-binding</keyword>
<evidence type="ECO:0000256" key="6">
    <source>
        <dbReference type="ARBA" id="ARBA00012161"/>
    </source>
</evidence>
<dbReference type="Pfam" id="PF03372">
    <property type="entry name" value="Exo_endo_phos"/>
    <property type="match status" value="1"/>
</dbReference>
<accession>A0A139AY22</accession>
<keyword evidence="18" id="KW-0539">Nucleus</keyword>
<organism evidence="24 25">
    <name type="scientific">Gonapodya prolifera (strain JEL478)</name>
    <name type="common">Monoblepharis prolifera</name>
    <dbReference type="NCBI Taxonomy" id="1344416"/>
    <lineage>
        <taxon>Eukaryota</taxon>
        <taxon>Fungi</taxon>
        <taxon>Fungi incertae sedis</taxon>
        <taxon>Chytridiomycota</taxon>
        <taxon>Chytridiomycota incertae sedis</taxon>
        <taxon>Monoblepharidomycetes</taxon>
        <taxon>Monoblepharidales</taxon>
        <taxon>Gonapodyaceae</taxon>
        <taxon>Gonapodya</taxon>
    </lineage>
</organism>
<evidence type="ECO:0000256" key="22">
    <source>
        <dbReference type="SAM" id="MobiDB-lite"/>
    </source>
</evidence>
<dbReference type="CDD" id="cd09097">
    <property type="entry name" value="Deadenylase_CCR4"/>
    <property type="match status" value="1"/>
</dbReference>
<keyword evidence="13" id="KW-0269">Exonuclease</keyword>
<dbReference type="Pfam" id="PF00560">
    <property type="entry name" value="LRR_1"/>
    <property type="match status" value="1"/>
</dbReference>
<evidence type="ECO:0000256" key="19">
    <source>
        <dbReference type="ARBA" id="ARBA00030493"/>
    </source>
</evidence>
<keyword evidence="9" id="KW-0540">Nuclease</keyword>
<dbReference type="SMART" id="SM00369">
    <property type="entry name" value="LRR_TYP"/>
    <property type="match status" value="3"/>
</dbReference>
<sequence>MYGFQSRYPVPPPKLGQQNPYLTTQPPPVVPSPTPIPSLSTINGGGASNAPHITRQLEQAQASRQSAAPHHHSRISRTAVNLGLKANDFTGPFGSGILENGGGAGQGPGSRYGTPGLVQARAASSQGSFRGSGTPSQSQTPAPGSTNSSQTNVAQGDLQEPKASQWTTLDLGGMAIRNLSKELFRYTFLTVLYINHNSLASLPSQISQLRHLVQLDVSGNKLTTLPPELGLVVSLKELLAFDNQISTLPPEIGFLYQLENLGLEGNPIQEPLLSIMQKEGTSAVTSYLRDNCPAIAPPPEREWVYVEEETGMTSPDSFTILSYNVLSERYAPTSSYPYVPSWALNWEFRRQSLIQEVVGYNSDILCLQEIEYGQFEDFFQPELREHGYEGAYYPKSRIRVMAEYERKYVDGCATFWKAAKFSALEKHVIEFQRLPMEREEFRKTDDMFNRVTLRDNIATIVFLEHKETHARVIVANAHLHWDPQYRDVKLLQTSMLLEELKRISRTYAARHIPHSTNSSRLPLLIVGDLNSTPDSGVYEFLSKGAIAANHEDFLSHSYYNSDGPVIHELGIKSAYSHMGELAFTNFTPGFKDVIDYIWYTSGSLQVAGVLGNVDSSYVERCVGFPNWHHPSDHIPVLAEFRWKGLQNPAGGGSGAAAGSATATQLSQVAFAAARDIQGPSLSMAIGRIGGPGIGTRK</sequence>
<dbReference type="SUPFAM" id="SSF56219">
    <property type="entry name" value="DNase I-like"/>
    <property type="match status" value="1"/>
</dbReference>
<dbReference type="AlphaFoldDB" id="A0A139AY22"/>
<dbReference type="InterPro" id="IPR036691">
    <property type="entry name" value="Endo/exonu/phosph_ase_sf"/>
</dbReference>
<comment type="catalytic activity">
    <reaction evidence="1">
        <text>Exonucleolytic cleavage of poly(A) to 5'-AMP.</text>
        <dbReference type="EC" id="3.1.13.4"/>
    </reaction>
</comment>
<dbReference type="InterPro" id="IPR003591">
    <property type="entry name" value="Leu-rich_rpt_typical-subtyp"/>
</dbReference>
<evidence type="ECO:0000256" key="1">
    <source>
        <dbReference type="ARBA" id="ARBA00001663"/>
    </source>
</evidence>
<dbReference type="PROSITE" id="PS51450">
    <property type="entry name" value="LRR"/>
    <property type="match status" value="1"/>
</dbReference>
<evidence type="ECO:0000256" key="20">
    <source>
        <dbReference type="ARBA" id="ARBA00031469"/>
    </source>
</evidence>
<keyword evidence="16" id="KW-0805">Transcription regulation</keyword>
<dbReference type="GO" id="GO:0006368">
    <property type="term" value="P:transcription elongation by RNA polymerase II"/>
    <property type="evidence" value="ECO:0007669"/>
    <property type="project" value="EnsemblFungi"/>
</dbReference>
<dbReference type="STRING" id="1344416.A0A139AY22"/>
<evidence type="ECO:0000256" key="12">
    <source>
        <dbReference type="ARBA" id="ARBA00022801"/>
    </source>
</evidence>
<dbReference type="GO" id="GO:0016593">
    <property type="term" value="C:Cdc73/Paf1 complex"/>
    <property type="evidence" value="ECO:0007669"/>
    <property type="project" value="EnsemblFungi"/>
</dbReference>
<evidence type="ECO:0000256" key="14">
    <source>
        <dbReference type="ARBA" id="ARBA00022842"/>
    </source>
</evidence>
<evidence type="ECO:0000313" key="25">
    <source>
        <dbReference type="Proteomes" id="UP000070544"/>
    </source>
</evidence>
<keyword evidence="14" id="KW-0460">Magnesium</keyword>